<evidence type="ECO:0000256" key="2">
    <source>
        <dbReference type="SAM" id="MobiDB-lite"/>
    </source>
</evidence>
<dbReference type="EMBL" id="QGSY01000164">
    <property type="protein sequence ID" value="RQX09952.1"/>
    <property type="molecule type" value="Genomic_DNA"/>
</dbReference>
<evidence type="ECO:0000259" key="4">
    <source>
        <dbReference type="SMART" id="SM00062"/>
    </source>
</evidence>
<feature type="domain" description="Solute-binding protein family 3/N-terminal" evidence="4">
    <location>
        <begin position="47"/>
        <end position="263"/>
    </location>
</feature>
<feature type="chain" id="PRO_5039428327" evidence="3">
    <location>
        <begin position="27"/>
        <end position="301"/>
    </location>
</feature>
<comment type="caution">
    <text evidence="5">The sequence shown here is derived from an EMBL/GenBank/DDBJ whole genome shotgun (WGS) entry which is preliminary data.</text>
</comment>
<evidence type="ECO:0000256" key="3">
    <source>
        <dbReference type="SAM" id="SignalP"/>
    </source>
</evidence>
<keyword evidence="6" id="KW-1185">Reference proteome</keyword>
<dbReference type="Pfam" id="PF00497">
    <property type="entry name" value="SBP_bac_3"/>
    <property type="match status" value="1"/>
</dbReference>
<dbReference type="RefSeq" id="WP_124856217.1">
    <property type="nucleotide sequence ID" value="NZ_QGSY01000164.1"/>
</dbReference>
<dbReference type="PANTHER" id="PTHR35936:SF17">
    <property type="entry name" value="ARGININE-BINDING EXTRACELLULAR PROTEIN ARTP"/>
    <property type="match status" value="1"/>
</dbReference>
<feature type="compositionally biased region" description="Low complexity" evidence="2">
    <location>
        <begin position="278"/>
        <end position="301"/>
    </location>
</feature>
<accession>A0A3N9XAT0</accession>
<name>A0A3N9XAT0_9ACTN</name>
<dbReference type="PANTHER" id="PTHR35936">
    <property type="entry name" value="MEMBRANE-BOUND LYTIC MUREIN TRANSGLYCOSYLASE F"/>
    <property type="match status" value="1"/>
</dbReference>
<dbReference type="SUPFAM" id="SSF53850">
    <property type="entry name" value="Periplasmic binding protein-like II"/>
    <property type="match status" value="1"/>
</dbReference>
<reference evidence="5 6" key="1">
    <citation type="submission" date="2018-05" db="EMBL/GenBank/DDBJ databases">
        <title>Micromonospora from Atacama Desert.</title>
        <authorList>
            <person name="Carro L."/>
            <person name="Goodfellow M."/>
            <person name="Klenk H.-P."/>
        </authorList>
    </citation>
    <scope>NUCLEOTIDE SEQUENCE [LARGE SCALE GENOMIC DNA]</scope>
    <source>
        <strain evidence="5 6">LB32</strain>
    </source>
</reference>
<proteinExistence type="predicted"/>
<dbReference type="Proteomes" id="UP000266889">
    <property type="component" value="Unassembled WGS sequence"/>
</dbReference>
<sequence>MRFLPALTRAAALGAATILAATALTACGDDSSSDATANPYGLARSGVLRAGTLTDAPPNVYLKDGKFTGFDNDLLTAVAGKLGLTVEFVGTDFSALLSQVNNRKFDVGSSSITITEARRKTVDFGNGYDFGYFGLDVPTGSPITGFDQLAGKRVVVVQGTVQDDYATGKQLNPVRVPDYNGALNQLKAGTADAWIAPAEIGEKSATDSNGKITVAAKQLSPAPTAYAVAKGNDKLREALNKALDEVIADGTWTRLQAQYYPGRPIPADFTPGSGTVKAPSASAVPSASATAVPSASASTAS</sequence>
<dbReference type="SMART" id="SM00062">
    <property type="entry name" value="PBPb"/>
    <property type="match status" value="1"/>
</dbReference>
<dbReference type="OrthoDB" id="8454826at2"/>
<dbReference type="AlphaFoldDB" id="A0A3N9XAT0"/>
<keyword evidence="1 3" id="KW-0732">Signal</keyword>
<evidence type="ECO:0000313" key="5">
    <source>
        <dbReference type="EMBL" id="RQX09952.1"/>
    </source>
</evidence>
<dbReference type="PROSITE" id="PS51257">
    <property type="entry name" value="PROKAR_LIPOPROTEIN"/>
    <property type="match status" value="1"/>
</dbReference>
<evidence type="ECO:0000313" key="6">
    <source>
        <dbReference type="Proteomes" id="UP000266889"/>
    </source>
</evidence>
<dbReference type="InterPro" id="IPR001638">
    <property type="entry name" value="Solute-binding_3/MltF_N"/>
</dbReference>
<dbReference type="CDD" id="cd13530">
    <property type="entry name" value="PBP2_peptides_like"/>
    <property type="match status" value="1"/>
</dbReference>
<protein>
    <submittedName>
        <fullName evidence="5">Amino acid ABC transporter substrate-binding protein</fullName>
    </submittedName>
</protein>
<evidence type="ECO:0000256" key="1">
    <source>
        <dbReference type="ARBA" id="ARBA00022729"/>
    </source>
</evidence>
<feature type="signal peptide" evidence="3">
    <location>
        <begin position="1"/>
        <end position="26"/>
    </location>
</feature>
<feature type="region of interest" description="Disordered" evidence="2">
    <location>
        <begin position="270"/>
        <end position="301"/>
    </location>
</feature>
<dbReference type="Gene3D" id="3.40.190.10">
    <property type="entry name" value="Periplasmic binding protein-like II"/>
    <property type="match status" value="2"/>
</dbReference>
<gene>
    <name evidence="5" type="ORF">DLJ58_13050</name>
</gene>
<organism evidence="5 6">
    <name type="scientific">Micromonospora arida</name>
    <dbReference type="NCBI Taxonomy" id="2203715"/>
    <lineage>
        <taxon>Bacteria</taxon>
        <taxon>Bacillati</taxon>
        <taxon>Actinomycetota</taxon>
        <taxon>Actinomycetes</taxon>
        <taxon>Micromonosporales</taxon>
        <taxon>Micromonosporaceae</taxon>
        <taxon>Micromonospora</taxon>
    </lineage>
</organism>